<comment type="caution">
    <text evidence="3">The sequence shown here is derived from an EMBL/GenBank/DDBJ whole genome shotgun (WGS) entry which is preliminary data.</text>
</comment>
<dbReference type="EMBL" id="JAKJXO020000002">
    <property type="protein sequence ID" value="KAL1610418.1"/>
    <property type="molecule type" value="Genomic_DNA"/>
</dbReference>
<evidence type="ECO:0008006" key="5">
    <source>
        <dbReference type="Google" id="ProtNLM"/>
    </source>
</evidence>
<protein>
    <recommendedName>
        <fullName evidence="5">Inositol monophosphatase</fullName>
    </recommendedName>
</protein>
<name>A0ABR3S145_9PLEO</name>
<proteinExistence type="inferred from homology"/>
<dbReference type="InterPro" id="IPR000760">
    <property type="entry name" value="Inositol_monophosphatase-like"/>
</dbReference>
<evidence type="ECO:0000256" key="1">
    <source>
        <dbReference type="ARBA" id="ARBA00009759"/>
    </source>
</evidence>
<evidence type="ECO:0000313" key="3">
    <source>
        <dbReference type="EMBL" id="KAL1610418.1"/>
    </source>
</evidence>
<dbReference type="Proteomes" id="UP001521785">
    <property type="component" value="Unassembled WGS sequence"/>
</dbReference>
<dbReference type="Pfam" id="PF00459">
    <property type="entry name" value="Inositol_P"/>
    <property type="match status" value="1"/>
</dbReference>
<dbReference type="PANTHER" id="PTHR20854:SF4">
    <property type="entry name" value="INOSITOL-1-MONOPHOSPHATASE-RELATED"/>
    <property type="match status" value="1"/>
</dbReference>
<gene>
    <name evidence="3" type="ORF">SLS60_002085</name>
</gene>
<feature type="region of interest" description="Disordered" evidence="2">
    <location>
        <begin position="97"/>
        <end position="121"/>
    </location>
</feature>
<comment type="similarity">
    <text evidence="1">Belongs to the inositol monophosphatase superfamily.</text>
</comment>
<feature type="compositionally biased region" description="Low complexity" evidence="2">
    <location>
        <begin position="98"/>
        <end position="110"/>
    </location>
</feature>
<keyword evidence="4" id="KW-1185">Reference proteome</keyword>
<dbReference type="Gene3D" id="3.30.540.10">
    <property type="entry name" value="Fructose-1,6-Bisphosphatase, subunit A, domain 1"/>
    <property type="match status" value="1"/>
</dbReference>
<evidence type="ECO:0000256" key="2">
    <source>
        <dbReference type="SAM" id="MobiDB-lite"/>
    </source>
</evidence>
<organism evidence="3 4">
    <name type="scientific">Paraconiothyrium brasiliense</name>
    <dbReference type="NCBI Taxonomy" id="300254"/>
    <lineage>
        <taxon>Eukaryota</taxon>
        <taxon>Fungi</taxon>
        <taxon>Dikarya</taxon>
        <taxon>Ascomycota</taxon>
        <taxon>Pezizomycotina</taxon>
        <taxon>Dothideomycetes</taxon>
        <taxon>Pleosporomycetidae</taxon>
        <taxon>Pleosporales</taxon>
        <taxon>Massarineae</taxon>
        <taxon>Didymosphaeriaceae</taxon>
        <taxon>Paraconiothyrium</taxon>
    </lineage>
</organism>
<accession>A0ABR3S145</accession>
<dbReference type="SUPFAM" id="SSF56655">
    <property type="entry name" value="Carbohydrate phosphatase"/>
    <property type="match status" value="1"/>
</dbReference>
<dbReference type="PANTHER" id="PTHR20854">
    <property type="entry name" value="INOSITOL MONOPHOSPHATASE"/>
    <property type="match status" value="1"/>
</dbReference>
<evidence type="ECO:0000313" key="4">
    <source>
        <dbReference type="Proteomes" id="UP001521785"/>
    </source>
</evidence>
<feature type="compositionally biased region" description="Polar residues" evidence="2">
    <location>
        <begin position="111"/>
        <end position="121"/>
    </location>
</feature>
<sequence>MSNIDLQGVHDFMIEIARKVGERITSATPSTGAAGSKKNSVDLVTETDQAVEKIISTSLHEKYPNFSFMGEETYKPGDKLTDAPTCTFHRYKITDTLASPSRAPSGASPGTFKQNANGEMA</sequence>
<reference evidence="3 4" key="1">
    <citation type="submission" date="2024-02" db="EMBL/GenBank/DDBJ databases">
        <title>De novo assembly and annotation of 12 fungi associated with fruit tree decline syndrome in Ontario, Canada.</title>
        <authorList>
            <person name="Sulman M."/>
            <person name="Ellouze W."/>
            <person name="Ilyukhin E."/>
        </authorList>
    </citation>
    <scope>NUCLEOTIDE SEQUENCE [LARGE SCALE GENOMIC DNA]</scope>
    <source>
        <strain evidence="3 4">M42-189</strain>
    </source>
</reference>